<keyword evidence="5 10" id="KW-0418">Kinase</keyword>
<protein>
    <recommendedName>
        <fullName evidence="2">histidine kinase</fullName>
        <ecNumber evidence="2">2.7.13.3</ecNumber>
    </recommendedName>
</protein>
<dbReference type="HOGENOM" id="CLU_000445_114_51_7"/>
<dbReference type="InterPro" id="IPR011006">
    <property type="entry name" value="CheY-like_superfamily"/>
</dbReference>
<evidence type="ECO:0000256" key="2">
    <source>
        <dbReference type="ARBA" id="ARBA00012438"/>
    </source>
</evidence>
<evidence type="ECO:0000313" key="11">
    <source>
        <dbReference type="Proteomes" id="UP000001880"/>
    </source>
</evidence>
<dbReference type="SUPFAM" id="SSF55874">
    <property type="entry name" value="ATPase domain of HSP90 chaperone/DNA topoisomerase II/histidine kinase"/>
    <property type="match status" value="1"/>
</dbReference>
<dbReference type="Gene3D" id="3.30.565.10">
    <property type="entry name" value="Histidine kinase-like ATPase, C-terminal domain"/>
    <property type="match status" value="1"/>
</dbReference>
<dbReference type="Pfam" id="PF02518">
    <property type="entry name" value="HATPase_c"/>
    <property type="match status" value="1"/>
</dbReference>
<dbReference type="SMART" id="SM00448">
    <property type="entry name" value="REC"/>
    <property type="match status" value="2"/>
</dbReference>
<comment type="catalytic activity">
    <reaction evidence="1">
        <text>ATP + protein L-histidine = ADP + protein N-phospho-L-histidine.</text>
        <dbReference type="EC" id="2.7.13.3"/>
    </reaction>
</comment>
<dbReference type="InterPro" id="IPR013767">
    <property type="entry name" value="PAS_fold"/>
</dbReference>
<dbReference type="InterPro" id="IPR003661">
    <property type="entry name" value="HisK_dim/P_dom"/>
</dbReference>
<dbReference type="STRING" id="502025.Hoch_4645"/>
<feature type="domain" description="Histidine kinase" evidence="7">
    <location>
        <begin position="253"/>
        <end position="494"/>
    </location>
</feature>
<feature type="domain" description="Response regulatory" evidence="8">
    <location>
        <begin position="520"/>
        <end position="638"/>
    </location>
</feature>
<keyword evidence="11" id="KW-1185">Reference proteome</keyword>
<dbReference type="eggNOG" id="COG4191">
    <property type="taxonomic scope" value="Bacteria"/>
</dbReference>
<feature type="domain" description="PAS" evidence="9">
    <location>
        <begin position="132"/>
        <end position="178"/>
    </location>
</feature>
<dbReference type="Gene3D" id="3.30.450.20">
    <property type="entry name" value="PAS domain"/>
    <property type="match status" value="2"/>
</dbReference>
<dbReference type="InterPro" id="IPR036097">
    <property type="entry name" value="HisK_dim/P_sf"/>
</dbReference>
<evidence type="ECO:0000259" key="9">
    <source>
        <dbReference type="PROSITE" id="PS50112"/>
    </source>
</evidence>
<dbReference type="eggNOG" id="COG0784">
    <property type="taxonomic scope" value="Bacteria"/>
</dbReference>
<organism evidence="10 11">
    <name type="scientific">Haliangium ochraceum (strain DSM 14365 / JCM 11303 / SMP-2)</name>
    <dbReference type="NCBI Taxonomy" id="502025"/>
    <lineage>
        <taxon>Bacteria</taxon>
        <taxon>Pseudomonadati</taxon>
        <taxon>Myxococcota</taxon>
        <taxon>Polyangia</taxon>
        <taxon>Haliangiales</taxon>
        <taxon>Kofleriaceae</taxon>
        <taxon>Haliangium</taxon>
    </lineage>
</organism>
<name>D0LRA8_HALO1</name>
<feature type="modified residue" description="4-aspartylphosphate" evidence="6">
    <location>
        <position position="61"/>
    </location>
</feature>
<dbReference type="PROSITE" id="PS50112">
    <property type="entry name" value="PAS"/>
    <property type="match status" value="1"/>
</dbReference>
<evidence type="ECO:0000256" key="5">
    <source>
        <dbReference type="ARBA" id="ARBA00022777"/>
    </source>
</evidence>
<dbReference type="CDD" id="cd00130">
    <property type="entry name" value="PAS"/>
    <property type="match status" value="1"/>
</dbReference>
<dbReference type="SMART" id="SM00091">
    <property type="entry name" value="PAS"/>
    <property type="match status" value="1"/>
</dbReference>
<evidence type="ECO:0000256" key="4">
    <source>
        <dbReference type="ARBA" id="ARBA00022679"/>
    </source>
</evidence>
<dbReference type="InterPro" id="IPR003594">
    <property type="entry name" value="HATPase_dom"/>
</dbReference>
<dbReference type="InterPro" id="IPR005467">
    <property type="entry name" value="His_kinase_dom"/>
</dbReference>
<dbReference type="SMART" id="SM00387">
    <property type="entry name" value="HATPase_c"/>
    <property type="match status" value="1"/>
</dbReference>
<dbReference type="InterPro" id="IPR000014">
    <property type="entry name" value="PAS"/>
</dbReference>
<keyword evidence="4" id="KW-0808">Transferase</keyword>
<dbReference type="SUPFAM" id="SSF52172">
    <property type="entry name" value="CheY-like"/>
    <property type="match status" value="2"/>
</dbReference>
<dbReference type="eggNOG" id="COG2197">
    <property type="taxonomic scope" value="Bacteria"/>
</dbReference>
<dbReference type="PRINTS" id="PR00344">
    <property type="entry name" value="BCTRLSENSOR"/>
</dbReference>
<dbReference type="SUPFAM" id="SSF47384">
    <property type="entry name" value="Homodimeric domain of signal transducing histidine kinase"/>
    <property type="match status" value="1"/>
</dbReference>
<dbReference type="AlphaFoldDB" id="D0LRA8"/>
<dbReference type="InterPro" id="IPR035965">
    <property type="entry name" value="PAS-like_dom_sf"/>
</dbReference>
<dbReference type="GO" id="GO:0009927">
    <property type="term" value="F:histidine phosphotransfer kinase activity"/>
    <property type="evidence" value="ECO:0007669"/>
    <property type="project" value="TreeGrafter"/>
</dbReference>
<dbReference type="CDD" id="cd00082">
    <property type="entry name" value="HisKA"/>
    <property type="match status" value="1"/>
</dbReference>
<sequence>MSPPTNNRLLLIEDNPGDAELLRAYLDDLPDHRFEIAHVVTLKDALEYLGERYDTSLILLDLMLPDATGVSIIARIHRTAPRVPIVVLSGIADEELGQSAIQAGAQDFLHKDDLDTTTLARSLRYATERARLQTQFRALVENNADALVVIDRNGVVTYLNHAAEELLGRTHEDILGKQFGFPIATGSFSEIEVHDAAGELRAAEMRVAPITWEGENAWLASLRDVTDRKRAEELQKRLNHADRLASIGQLASGVAHEINNPAGFILGNLEVFGEQLSTLERTTARMAREARAYGSPASTRLEDSSAQVLSEMRGMLIDSIAGIERISHIVKALSSFARIERDEVEPVDLNEVLETACKIVKNEIRHRATLEQHLSPLPRIAADPGKLIQVFTNLLINAAQSIAPGAAEQNRVSISTAEDGEQIIVRVSDTGCGIPPEQLQRIFEPFYTTKSRGLGTGLGLPLSSDIVRKHGGDIKVTSTPGEGSTFEVVLPADTGMTARLTSPVASTMPADGHTGDPRGRVLVVDDESMLLDTFHRMLRRTHEVVICEGGGAALALLEQDADYDAIICDLMMPDLDGMQFYRILSERWPALRPKVMFCSGGAFDPEARAFLETANAEHVVIEKPIRREALLRAVREVLRRTARR</sequence>
<evidence type="ECO:0000259" key="8">
    <source>
        <dbReference type="PROSITE" id="PS50110"/>
    </source>
</evidence>
<dbReference type="Pfam" id="PF00989">
    <property type="entry name" value="PAS"/>
    <property type="match status" value="1"/>
</dbReference>
<dbReference type="InterPro" id="IPR004358">
    <property type="entry name" value="Sig_transdc_His_kin-like_C"/>
</dbReference>
<evidence type="ECO:0000256" key="3">
    <source>
        <dbReference type="ARBA" id="ARBA00022553"/>
    </source>
</evidence>
<evidence type="ECO:0000256" key="1">
    <source>
        <dbReference type="ARBA" id="ARBA00000085"/>
    </source>
</evidence>
<dbReference type="RefSeq" id="WP_012829734.1">
    <property type="nucleotide sequence ID" value="NC_013440.1"/>
</dbReference>
<keyword evidence="3 6" id="KW-0597">Phosphoprotein</keyword>
<dbReference type="GO" id="GO:0000155">
    <property type="term" value="F:phosphorelay sensor kinase activity"/>
    <property type="evidence" value="ECO:0007669"/>
    <property type="project" value="InterPro"/>
</dbReference>
<dbReference type="PANTHER" id="PTHR43047:SF72">
    <property type="entry name" value="OSMOSENSING HISTIDINE PROTEIN KINASE SLN1"/>
    <property type="match status" value="1"/>
</dbReference>
<proteinExistence type="predicted"/>
<dbReference type="EMBL" id="CP001804">
    <property type="protein sequence ID" value="ACY17136.1"/>
    <property type="molecule type" value="Genomic_DNA"/>
</dbReference>
<dbReference type="Proteomes" id="UP000001880">
    <property type="component" value="Chromosome"/>
</dbReference>
<gene>
    <name evidence="10" type="ordered locus">Hoch_4645</name>
</gene>
<dbReference type="Pfam" id="PF00072">
    <property type="entry name" value="Response_reg"/>
    <property type="match status" value="2"/>
</dbReference>
<dbReference type="Gene3D" id="1.10.287.130">
    <property type="match status" value="1"/>
</dbReference>
<feature type="modified residue" description="4-aspartylphosphate" evidence="6">
    <location>
        <position position="569"/>
    </location>
</feature>
<dbReference type="KEGG" id="hoh:Hoch_4645"/>
<reference evidence="10 11" key="1">
    <citation type="journal article" date="2010" name="Stand. Genomic Sci.">
        <title>Complete genome sequence of Haliangium ochraceum type strain (SMP-2).</title>
        <authorList>
            <consortium name="US DOE Joint Genome Institute (JGI-PGF)"/>
            <person name="Ivanova N."/>
            <person name="Daum C."/>
            <person name="Lang E."/>
            <person name="Abt B."/>
            <person name="Kopitz M."/>
            <person name="Saunders E."/>
            <person name="Lapidus A."/>
            <person name="Lucas S."/>
            <person name="Glavina Del Rio T."/>
            <person name="Nolan M."/>
            <person name="Tice H."/>
            <person name="Copeland A."/>
            <person name="Cheng J.F."/>
            <person name="Chen F."/>
            <person name="Bruce D."/>
            <person name="Goodwin L."/>
            <person name="Pitluck S."/>
            <person name="Mavromatis K."/>
            <person name="Pati A."/>
            <person name="Mikhailova N."/>
            <person name="Chen A."/>
            <person name="Palaniappan K."/>
            <person name="Land M."/>
            <person name="Hauser L."/>
            <person name="Chang Y.J."/>
            <person name="Jeffries C.D."/>
            <person name="Detter J.C."/>
            <person name="Brettin T."/>
            <person name="Rohde M."/>
            <person name="Goker M."/>
            <person name="Bristow J."/>
            <person name="Markowitz V."/>
            <person name="Eisen J.A."/>
            <person name="Hugenholtz P."/>
            <person name="Kyrpides N.C."/>
            <person name="Klenk H.P."/>
        </authorList>
    </citation>
    <scope>NUCLEOTIDE SEQUENCE [LARGE SCALE GENOMIC DNA]</scope>
    <source>
        <strain evidence="11">DSM 14365 / CIP 107738 / JCM 11303 / AJ 13395 / SMP-2</strain>
    </source>
</reference>
<dbReference type="GO" id="GO:0006355">
    <property type="term" value="P:regulation of DNA-templated transcription"/>
    <property type="evidence" value="ECO:0007669"/>
    <property type="project" value="InterPro"/>
</dbReference>
<dbReference type="InterPro" id="IPR001789">
    <property type="entry name" value="Sig_transdc_resp-reg_receiver"/>
</dbReference>
<evidence type="ECO:0000256" key="6">
    <source>
        <dbReference type="PROSITE-ProRule" id="PRU00169"/>
    </source>
</evidence>
<dbReference type="InterPro" id="IPR036890">
    <property type="entry name" value="HATPase_C_sf"/>
</dbReference>
<dbReference type="Gene3D" id="3.40.50.2300">
    <property type="match status" value="2"/>
</dbReference>
<accession>D0LRA8</accession>
<dbReference type="PROSITE" id="PS50110">
    <property type="entry name" value="RESPONSE_REGULATORY"/>
    <property type="match status" value="2"/>
</dbReference>
<dbReference type="SUPFAM" id="SSF55785">
    <property type="entry name" value="PYP-like sensor domain (PAS domain)"/>
    <property type="match status" value="1"/>
</dbReference>
<dbReference type="CDD" id="cd00156">
    <property type="entry name" value="REC"/>
    <property type="match status" value="1"/>
</dbReference>
<feature type="domain" description="Response regulatory" evidence="8">
    <location>
        <begin position="8"/>
        <end position="126"/>
    </location>
</feature>
<dbReference type="PANTHER" id="PTHR43047">
    <property type="entry name" value="TWO-COMPONENT HISTIDINE PROTEIN KINASE"/>
    <property type="match status" value="1"/>
</dbReference>
<dbReference type="EC" id="2.7.13.3" evidence="2"/>
<evidence type="ECO:0000313" key="10">
    <source>
        <dbReference type="EMBL" id="ACY17136.1"/>
    </source>
</evidence>
<evidence type="ECO:0000259" key="7">
    <source>
        <dbReference type="PROSITE" id="PS50109"/>
    </source>
</evidence>
<dbReference type="PROSITE" id="PS50109">
    <property type="entry name" value="HIS_KIN"/>
    <property type="match status" value="1"/>
</dbReference>
<dbReference type="GO" id="GO:0005886">
    <property type="term" value="C:plasma membrane"/>
    <property type="evidence" value="ECO:0007669"/>
    <property type="project" value="TreeGrafter"/>
</dbReference>
<dbReference type="NCBIfam" id="TIGR00229">
    <property type="entry name" value="sensory_box"/>
    <property type="match status" value="2"/>
</dbReference>